<evidence type="ECO:0000256" key="5">
    <source>
        <dbReference type="ARBA" id="ARBA00022692"/>
    </source>
</evidence>
<keyword evidence="5 12" id="KW-0812">Transmembrane</keyword>
<evidence type="ECO:0000256" key="2">
    <source>
        <dbReference type="ARBA" id="ARBA00007193"/>
    </source>
</evidence>
<evidence type="ECO:0000256" key="4">
    <source>
        <dbReference type="ARBA" id="ARBA00022461"/>
    </source>
</evidence>
<evidence type="ECO:0000313" key="14">
    <source>
        <dbReference type="EMBL" id="CAH0104083.1"/>
    </source>
</evidence>
<evidence type="ECO:0000256" key="6">
    <source>
        <dbReference type="ARBA" id="ARBA00022989"/>
    </source>
</evidence>
<dbReference type="EMBL" id="CAKKLH010000124">
    <property type="protein sequence ID" value="CAH0104083.1"/>
    <property type="molecule type" value="Genomic_DNA"/>
</dbReference>
<dbReference type="InterPro" id="IPR001873">
    <property type="entry name" value="ENaC"/>
</dbReference>
<name>A0A8J2W3T0_9CRUS</name>
<evidence type="ECO:0000256" key="11">
    <source>
        <dbReference type="ARBA" id="ARBA00023303"/>
    </source>
</evidence>
<keyword evidence="7" id="KW-0915">Sodium</keyword>
<evidence type="ECO:0000256" key="1">
    <source>
        <dbReference type="ARBA" id="ARBA00004141"/>
    </source>
</evidence>
<gene>
    <name evidence="14" type="ORF">DGAL_LOCUS6795</name>
</gene>
<evidence type="ECO:0000256" key="13">
    <source>
        <dbReference type="SAM" id="Phobius"/>
    </source>
</evidence>
<keyword evidence="8 12" id="KW-0406">Ion transport</keyword>
<evidence type="ECO:0000313" key="15">
    <source>
        <dbReference type="Proteomes" id="UP000789390"/>
    </source>
</evidence>
<evidence type="ECO:0000256" key="10">
    <source>
        <dbReference type="ARBA" id="ARBA00023201"/>
    </source>
</evidence>
<keyword evidence="3 12" id="KW-0813">Transport</keyword>
<dbReference type="Pfam" id="PF00858">
    <property type="entry name" value="ASC"/>
    <property type="match status" value="1"/>
</dbReference>
<evidence type="ECO:0000256" key="12">
    <source>
        <dbReference type="RuleBase" id="RU000679"/>
    </source>
</evidence>
<keyword evidence="4 12" id="KW-0894">Sodium channel</keyword>
<comment type="similarity">
    <text evidence="2 12">Belongs to the amiloride-sensitive sodium channel (TC 1.A.6) family.</text>
</comment>
<evidence type="ECO:0000256" key="8">
    <source>
        <dbReference type="ARBA" id="ARBA00023065"/>
    </source>
</evidence>
<protein>
    <submittedName>
        <fullName evidence="14">Uncharacterized protein</fullName>
    </submittedName>
</protein>
<dbReference type="PANTHER" id="PTHR11690">
    <property type="entry name" value="AMILORIDE-SENSITIVE SODIUM CHANNEL-RELATED"/>
    <property type="match status" value="1"/>
</dbReference>
<dbReference type="Proteomes" id="UP000789390">
    <property type="component" value="Unassembled WGS sequence"/>
</dbReference>
<keyword evidence="11 12" id="KW-0407">Ion channel</keyword>
<reference evidence="14" key="1">
    <citation type="submission" date="2021-11" db="EMBL/GenBank/DDBJ databases">
        <authorList>
            <person name="Schell T."/>
        </authorList>
    </citation>
    <scope>NUCLEOTIDE SEQUENCE</scope>
    <source>
        <strain evidence="14">M5</strain>
    </source>
</reference>
<dbReference type="OrthoDB" id="6330164at2759"/>
<keyword evidence="15" id="KW-1185">Reference proteome</keyword>
<comment type="subcellular location">
    <subcellularLocation>
        <location evidence="1">Membrane</location>
        <topology evidence="1">Multi-pass membrane protein</topology>
    </subcellularLocation>
</comment>
<keyword evidence="6 13" id="KW-1133">Transmembrane helix</keyword>
<proteinExistence type="inferred from homology"/>
<evidence type="ECO:0000256" key="7">
    <source>
        <dbReference type="ARBA" id="ARBA00023053"/>
    </source>
</evidence>
<dbReference type="Gene3D" id="2.60.470.10">
    <property type="entry name" value="Acid-sensing ion channels like domains"/>
    <property type="match status" value="1"/>
</dbReference>
<feature type="transmembrane region" description="Helical" evidence="13">
    <location>
        <begin position="45"/>
        <end position="66"/>
    </location>
</feature>
<accession>A0A8J2W3T0</accession>
<dbReference type="GO" id="GO:0015280">
    <property type="term" value="F:ligand-gated sodium channel activity"/>
    <property type="evidence" value="ECO:0007669"/>
    <property type="project" value="TreeGrafter"/>
</dbReference>
<evidence type="ECO:0000256" key="3">
    <source>
        <dbReference type="ARBA" id="ARBA00022448"/>
    </source>
</evidence>
<organism evidence="14 15">
    <name type="scientific">Daphnia galeata</name>
    <dbReference type="NCBI Taxonomy" id="27404"/>
    <lineage>
        <taxon>Eukaryota</taxon>
        <taxon>Metazoa</taxon>
        <taxon>Ecdysozoa</taxon>
        <taxon>Arthropoda</taxon>
        <taxon>Crustacea</taxon>
        <taxon>Branchiopoda</taxon>
        <taxon>Diplostraca</taxon>
        <taxon>Cladocera</taxon>
        <taxon>Anomopoda</taxon>
        <taxon>Daphniidae</taxon>
        <taxon>Daphnia</taxon>
    </lineage>
</organism>
<comment type="caution">
    <text evidence="14">The sequence shown here is derived from an EMBL/GenBank/DDBJ whole genome shotgun (WGS) entry which is preliminary data.</text>
</comment>
<evidence type="ECO:0000256" key="9">
    <source>
        <dbReference type="ARBA" id="ARBA00023136"/>
    </source>
</evidence>
<keyword evidence="10 12" id="KW-0739">Sodium transport</keyword>
<keyword evidence="9 13" id="KW-0472">Membrane</keyword>
<dbReference type="AlphaFoldDB" id="A0A8J2W3T0"/>
<dbReference type="GO" id="GO:0005886">
    <property type="term" value="C:plasma membrane"/>
    <property type="evidence" value="ECO:0007669"/>
    <property type="project" value="TreeGrafter"/>
</dbReference>
<dbReference type="PANTHER" id="PTHR11690:SF288">
    <property type="entry name" value="AMILORIDE-SENSITIVE NA+ CHANNEL-RELATED"/>
    <property type="match status" value="1"/>
</dbReference>
<sequence>MYANSQNKILNQNEIAEITDTFLRNTSIHGMRYIGQRNRPIFERIFWMCLVIVGCVISVYGCYLEWVKWSDSSILITRDPSVITTHNPMNFPVVTVCNTNKISPTKLEAIIKESKYSWMNYSSMVMVIRYLTKFDGLVSKTEDDAFQQLLYEFDEHNIDIEDLVKVIHQVPPTCSDMIVDCQWKSKVVSCSRLLSLRMTDDGFCCSIDVGVYDREDDNRCAAYNYGVHSALRIILDPHTEDNVLSTVSIDGFKVTLIASKYFTALVKILEEI</sequence>